<accession>B0CE46</accession>
<name>B0CE46_ACAM1</name>
<dbReference type="EMBL" id="CP000828">
    <property type="protein sequence ID" value="ABW30520.1"/>
    <property type="molecule type" value="Genomic_DNA"/>
</dbReference>
<dbReference type="OrthoDB" id="514810at2"/>
<evidence type="ECO:0000313" key="1">
    <source>
        <dbReference type="EMBL" id="ABW30520.1"/>
    </source>
</evidence>
<dbReference type="RefSeq" id="WP_012165741.1">
    <property type="nucleotide sequence ID" value="NC_009925.1"/>
</dbReference>
<gene>
    <name evidence="1" type="ordered locus">AM1_5566</name>
</gene>
<keyword evidence="2" id="KW-1185">Reference proteome</keyword>
<protein>
    <submittedName>
        <fullName evidence="1">Uncharacterized protein</fullName>
    </submittedName>
</protein>
<reference evidence="1 2" key="1">
    <citation type="journal article" date="2008" name="Proc. Natl. Acad. Sci. U.S.A.">
        <title>Niche adaptation and genome expansion in the chlorophyll d-producing cyanobacterium Acaryochloris marina.</title>
        <authorList>
            <person name="Swingley W.D."/>
            <person name="Chen M."/>
            <person name="Cheung P.C."/>
            <person name="Conrad A.L."/>
            <person name="Dejesa L.C."/>
            <person name="Hao J."/>
            <person name="Honchak B.M."/>
            <person name="Karbach L.E."/>
            <person name="Kurdoglu A."/>
            <person name="Lahiri S."/>
            <person name="Mastrian S.D."/>
            <person name="Miyashita H."/>
            <person name="Page L."/>
            <person name="Ramakrishna P."/>
            <person name="Satoh S."/>
            <person name="Sattley W.M."/>
            <person name="Shimada Y."/>
            <person name="Taylor H.L."/>
            <person name="Tomo T."/>
            <person name="Tsuchiya T."/>
            <person name="Wang Z.T."/>
            <person name="Raymond J."/>
            <person name="Mimuro M."/>
            <person name="Blankenship R.E."/>
            <person name="Touchman J.W."/>
        </authorList>
    </citation>
    <scope>NUCLEOTIDE SEQUENCE [LARGE SCALE GENOMIC DNA]</scope>
    <source>
        <strain evidence="2">MBIC 11017</strain>
    </source>
</reference>
<dbReference type="KEGG" id="amr:AM1_5566"/>
<sequence length="126" mass="14412">MAEFPQALSSLLTHAENTQIDQTLLPTRERFSIRLTVYCWRYLQKISEQIQTPIESLSAIQIKECIGTDTELLAGPQVDDHFVDWFSHLVNSSLKPLNAIALEEQVLINNLSLETIIGWYARKIVQ</sequence>
<evidence type="ECO:0000313" key="2">
    <source>
        <dbReference type="Proteomes" id="UP000000268"/>
    </source>
</evidence>
<proteinExistence type="predicted"/>
<dbReference type="AlphaFoldDB" id="B0CE46"/>
<organism evidence="1 2">
    <name type="scientific">Acaryochloris marina (strain MBIC 11017)</name>
    <dbReference type="NCBI Taxonomy" id="329726"/>
    <lineage>
        <taxon>Bacteria</taxon>
        <taxon>Bacillati</taxon>
        <taxon>Cyanobacteriota</taxon>
        <taxon>Cyanophyceae</taxon>
        <taxon>Acaryochloridales</taxon>
        <taxon>Acaryochloridaceae</taxon>
        <taxon>Acaryochloris</taxon>
    </lineage>
</organism>
<dbReference type="HOGENOM" id="CLU_155298_0_0_3"/>
<dbReference type="Proteomes" id="UP000000268">
    <property type="component" value="Chromosome"/>
</dbReference>